<evidence type="ECO:0000256" key="1">
    <source>
        <dbReference type="SAM" id="SignalP"/>
    </source>
</evidence>
<gene>
    <name evidence="2" type="ORF">EZM97_19650</name>
</gene>
<feature type="chain" id="PRO_5020656959" evidence="1">
    <location>
        <begin position="24"/>
        <end position="190"/>
    </location>
</feature>
<dbReference type="RefSeq" id="WP_131409642.1">
    <property type="nucleotide sequence ID" value="NZ_SJTG01000002.1"/>
</dbReference>
<proteinExistence type="predicted"/>
<evidence type="ECO:0000313" key="2">
    <source>
        <dbReference type="EMBL" id="TCI11036.1"/>
    </source>
</evidence>
<comment type="caution">
    <text evidence="2">The sequence shown here is derived from an EMBL/GenBank/DDBJ whole genome shotgun (WGS) entry which is preliminary data.</text>
</comment>
<sequence>MRRLLQVAGLIALFLLVPLSVSAAGAPQGPCRLIDPSTCPSASELVRAQGFVSALGHFTGAAKVSYFKSGRSLSEQALYGLGGESQNVVQLSDKRYLFAACPSRDCGGIAAAIVVNEFGQIQAVGFSSFHCESACDDYRHLDFYFRKGGEDDTVLAALKAWGTSEQLRRTLRRPEADEGIESRMDVHYLP</sequence>
<dbReference type="Proteomes" id="UP000291822">
    <property type="component" value="Unassembled WGS sequence"/>
</dbReference>
<accession>A0A4R0YQB2</accession>
<reference evidence="2 3" key="1">
    <citation type="submission" date="2019-02" db="EMBL/GenBank/DDBJ databases">
        <title>Dyella amyloliquefaciens sp. nov., isolated from forest soil.</title>
        <authorList>
            <person name="Gao Z.-H."/>
            <person name="Qiu L.-H."/>
        </authorList>
    </citation>
    <scope>NUCLEOTIDE SEQUENCE [LARGE SCALE GENOMIC DNA]</scope>
    <source>
        <strain evidence="2 3">KACC 12747</strain>
    </source>
</reference>
<feature type="signal peptide" evidence="1">
    <location>
        <begin position="1"/>
        <end position="23"/>
    </location>
</feature>
<dbReference type="AlphaFoldDB" id="A0A4R0YQB2"/>
<dbReference type="EMBL" id="SJTG01000002">
    <property type="protein sequence ID" value="TCI11036.1"/>
    <property type="molecule type" value="Genomic_DNA"/>
</dbReference>
<evidence type="ECO:0000313" key="3">
    <source>
        <dbReference type="Proteomes" id="UP000291822"/>
    </source>
</evidence>
<name>A0A4R0YQB2_9GAMM</name>
<organism evidence="2 3">
    <name type="scientific">Dyella soli</name>
    <dbReference type="NCBI Taxonomy" id="522319"/>
    <lineage>
        <taxon>Bacteria</taxon>
        <taxon>Pseudomonadati</taxon>
        <taxon>Pseudomonadota</taxon>
        <taxon>Gammaproteobacteria</taxon>
        <taxon>Lysobacterales</taxon>
        <taxon>Rhodanobacteraceae</taxon>
        <taxon>Dyella</taxon>
    </lineage>
</organism>
<keyword evidence="3" id="KW-1185">Reference proteome</keyword>
<keyword evidence="1" id="KW-0732">Signal</keyword>
<protein>
    <submittedName>
        <fullName evidence="2">Uncharacterized protein</fullName>
    </submittedName>
</protein>